<organism evidence="11 12">
    <name type="scientific">Paenibacillus plantarum</name>
    <dbReference type="NCBI Taxonomy" id="2654975"/>
    <lineage>
        <taxon>Bacteria</taxon>
        <taxon>Bacillati</taxon>
        <taxon>Bacillota</taxon>
        <taxon>Bacilli</taxon>
        <taxon>Bacillales</taxon>
        <taxon>Paenibacillaceae</taxon>
        <taxon>Paenibacillus</taxon>
    </lineage>
</organism>
<dbReference type="Pfam" id="PF11975">
    <property type="entry name" value="Glyco_hydro_4C"/>
    <property type="match status" value="1"/>
</dbReference>
<dbReference type="SUPFAM" id="SSF56327">
    <property type="entry name" value="LDH C-terminal domain-like"/>
    <property type="match status" value="1"/>
</dbReference>
<accession>A0ABX1X461</accession>
<dbReference type="InterPro" id="IPR015955">
    <property type="entry name" value="Lactate_DH/Glyco_Ohase_4_C"/>
</dbReference>
<evidence type="ECO:0000313" key="12">
    <source>
        <dbReference type="Proteomes" id="UP000653578"/>
    </source>
</evidence>
<sequence>MHMQNEHVSELKIAYIGGGSRNWARKLMCDLALEPQLSGVVSLYDIDGGAAGHNAQIGNTITDSNEAVGKWRYEAATTMEEALTGADFVILSILPGTFKEMAVDVHAPEKYGIYQSVGDTVGPGGILRALRTIPLYVNFARQIERYCPTAWVINYTNPMTLCTRTLYEIFPGIKAFGCCHEVFSTQEELSAILEIFGGVSGVERYEIETNVKGINHFTWIDQASYRGIDLFELYREAAQKFDAEGYRASKEGRATRHYGDWRWPKPLHFELFGRYGLIPAAGARHMVEFMPHDWYMNQTDPVTLKNKWGFELTTVHSRIEYQDKQIEETERIIAGTDRVELKPSKEEGVRIIKGLLGLETFVTNINFPNRGQLPDIPEGAIVESNALIQAGRITPVHAGELPLDLLNWVVRHVYNQELVLKAGISQDYALGYKAFVNDPLVAMDLKSSKALYEEMLEGTGLFRL</sequence>
<feature type="domain" description="Glycosyl hydrolase family 4 C-terminal" evidence="10">
    <location>
        <begin position="211"/>
        <end position="441"/>
    </location>
</feature>
<evidence type="ECO:0000313" key="11">
    <source>
        <dbReference type="EMBL" id="NOU62873.1"/>
    </source>
</evidence>
<evidence type="ECO:0000256" key="8">
    <source>
        <dbReference type="ARBA" id="ARBA00023295"/>
    </source>
</evidence>
<protein>
    <submittedName>
        <fullName evidence="11">Alpha-glucosidase/alpha-galactosidase</fullName>
    </submittedName>
</protein>
<evidence type="ECO:0000256" key="9">
    <source>
        <dbReference type="RuleBase" id="RU361152"/>
    </source>
</evidence>
<evidence type="ECO:0000259" key="10">
    <source>
        <dbReference type="Pfam" id="PF11975"/>
    </source>
</evidence>
<reference evidence="11 12" key="1">
    <citation type="submission" date="2019-10" db="EMBL/GenBank/DDBJ databases">
        <title>Description of Paenibacillus humi sp. nov.</title>
        <authorList>
            <person name="Carlier A."/>
            <person name="Qi S."/>
        </authorList>
    </citation>
    <scope>NUCLEOTIDE SEQUENCE [LARGE SCALE GENOMIC DNA]</scope>
    <source>
        <strain evidence="11 12">LMG 31461</strain>
    </source>
</reference>
<dbReference type="Proteomes" id="UP000653578">
    <property type="component" value="Unassembled WGS sequence"/>
</dbReference>
<keyword evidence="12" id="KW-1185">Reference proteome</keyword>
<dbReference type="InterPro" id="IPR036291">
    <property type="entry name" value="NAD(P)-bd_dom_sf"/>
</dbReference>
<keyword evidence="8 9" id="KW-0326">Glycosidase</keyword>
<evidence type="ECO:0000256" key="2">
    <source>
        <dbReference type="ARBA" id="ARBA00010141"/>
    </source>
</evidence>
<dbReference type="Pfam" id="PF02056">
    <property type="entry name" value="Glyco_hydro_4"/>
    <property type="match status" value="1"/>
</dbReference>
<dbReference type="InterPro" id="IPR053715">
    <property type="entry name" value="GH4_Enzyme_sf"/>
</dbReference>
<gene>
    <name evidence="11" type="ORF">GC096_02280</name>
</gene>
<dbReference type="EMBL" id="WHNY01000005">
    <property type="protein sequence ID" value="NOU62873.1"/>
    <property type="molecule type" value="Genomic_DNA"/>
</dbReference>
<evidence type="ECO:0000256" key="3">
    <source>
        <dbReference type="ARBA" id="ARBA00022723"/>
    </source>
</evidence>
<dbReference type="SUPFAM" id="SSF51735">
    <property type="entry name" value="NAD(P)-binding Rossmann-fold domains"/>
    <property type="match status" value="1"/>
</dbReference>
<keyword evidence="7" id="KW-0119">Carbohydrate metabolism</keyword>
<keyword evidence="3" id="KW-0479">Metal-binding</keyword>
<comment type="similarity">
    <text evidence="2 9">Belongs to the glycosyl hydrolase 4 family.</text>
</comment>
<evidence type="ECO:0000256" key="6">
    <source>
        <dbReference type="ARBA" id="ARBA00023211"/>
    </source>
</evidence>
<evidence type="ECO:0000256" key="5">
    <source>
        <dbReference type="ARBA" id="ARBA00023027"/>
    </source>
</evidence>
<evidence type="ECO:0000256" key="7">
    <source>
        <dbReference type="ARBA" id="ARBA00023277"/>
    </source>
</evidence>
<dbReference type="Gene3D" id="3.90.1820.10">
    <property type="entry name" value="AglA-like glucosidase"/>
    <property type="match status" value="1"/>
</dbReference>
<keyword evidence="6" id="KW-0464">Manganese</keyword>
<comment type="cofactor">
    <cofactor evidence="1">
        <name>Mn(2+)</name>
        <dbReference type="ChEBI" id="CHEBI:29035"/>
    </cofactor>
</comment>
<evidence type="ECO:0000256" key="4">
    <source>
        <dbReference type="ARBA" id="ARBA00022801"/>
    </source>
</evidence>
<evidence type="ECO:0000256" key="1">
    <source>
        <dbReference type="ARBA" id="ARBA00001936"/>
    </source>
</evidence>
<name>A0ABX1X461_9BACL</name>
<dbReference type="PANTHER" id="PTHR32092:SF2">
    <property type="entry name" value="ALPHA-GALACTURONIDASE"/>
    <property type="match status" value="1"/>
</dbReference>
<proteinExistence type="inferred from homology"/>
<keyword evidence="5 9" id="KW-0520">NAD</keyword>
<comment type="cofactor">
    <cofactor evidence="9">
        <name>NAD(+)</name>
        <dbReference type="ChEBI" id="CHEBI:57540"/>
    </cofactor>
    <text evidence="9">Binds 1 NAD(+) per subunit.</text>
</comment>
<keyword evidence="4 9" id="KW-0378">Hydrolase</keyword>
<comment type="caution">
    <text evidence="11">The sequence shown here is derived from an EMBL/GenBank/DDBJ whole genome shotgun (WGS) entry which is preliminary data.</text>
</comment>
<dbReference type="PANTHER" id="PTHR32092">
    <property type="entry name" value="6-PHOSPHO-BETA-GLUCOSIDASE-RELATED"/>
    <property type="match status" value="1"/>
</dbReference>
<dbReference type="PRINTS" id="PR00732">
    <property type="entry name" value="GLHYDRLASE4"/>
</dbReference>
<dbReference type="RefSeq" id="WP_171628685.1">
    <property type="nucleotide sequence ID" value="NZ_WHNY01000005.1"/>
</dbReference>
<dbReference type="InterPro" id="IPR001088">
    <property type="entry name" value="Glyco_hydro_4"/>
</dbReference>
<dbReference type="InterPro" id="IPR022616">
    <property type="entry name" value="Glyco_hydro_4_C"/>
</dbReference>